<dbReference type="AlphaFoldDB" id="A0A1T4YL67"/>
<organism evidence="2 3">
    <name type="scientific">Agreia bicolorata</name>
    <dbReference type="NCBI Taxonomy" id="110935"/>
    <lineage>
        <taxon>Bacteria</taxon>
        <taxon>Bacillati</taxon>
        <taxon>Actinomycetota</taxon>
        <taxon>Actinomycetes</taxon>
        <taxon>Micrococcales</taxon>
        <taxon>Microbacteriaceae</taxon>
        <taxon>Agreia</taxon>
    </lineage>
</organism>
<dbReference type="SUPFAM" id="SSF46785">
    <property type="entry name" value="Winged helix' DNA-binding domain"/>
    <property type="match status" value="1"/>
</dbReference>
<protein>
    <submittedName>
        <fullName evidence="2">Sugar kinase of the NBD/HSP70 family, may contain an N-terminal HTH domain</fullName>
    </submittedName>
</protein>
<dbReference type="EMBL" id="FUYG01000012">
    <property type="protein sequence ID" value="SKB02597.1"/>
    <property type="molecule type" value="Genomic_DNA"/>
</dbReference>
<dbReference type="PANTHER" id="PTHR18964">
    <property type="entry name" value="ROK (REPRESSOR, ORF, KINASE) FAMILY"/>
    <property type="match status" value="1"/>
</dbReference>
<dbReference type="SUPFAM" id="SSF53067">
    <property type="entry name" value="Actin-like ATPase domain"/>
    <property type="match status" value="1"/>
</dbReference>
<dbReference type="Gene3D" id="1.10.10.10">
    <property type="entry name" value="Winged helix-like DNA-binding domain superfamily/Winged helix DNA-binding domain"/>
    <property type="match status" value="1"/>
</dbReference>
<proteinExistence type="inferred from homology"/>
<keyword evidence="2" id="KW-0418">Kinase</keyword>
<evidence type="ECO:0000313" key="3">
    <source>
        <dbReference type="Proteomes" id="UP000189735"/>
    </source>
</evidence>
<dbReference type="Proteomes" id="UP000189735">
    <property type="component" value="Unassembled WGS sequence"/>
</dbReference>
<dbReference type="InterPro" id="IPR036388">
    <property type="entry name" value="WH-like_DNA-bd_sf"/>
</dbReference>
<comment type="similarity">
    <text evidence="1">Belongs to the ROK (NagC/XylR) family.</text>
</comment>
<dbReference type="InterPro" id="IPR000600">
    <property type="entry name" value="ROK"/>
</dbReference>
<name>A0A1T4YL67_9MICO</name>
<gene>
    <name evidence="2" type="ORF">SAMN06295879_3559</name>
</gene>
<sequence length="406" mass="42614">MSHMNRPGESLTSSDVRDHNLGLVLASLEKVGSASRTELAEATGLVRGAVTALVAELIELGLVRTSSVASQLVEATPAPRVGAGRPQEKLELDGSRLALLGLQFTSDRIHLHVVDLAGRSLLRRDLAFRAPYGDPGALVTTLVEQIEEAYAAAIVGSPTIIQWVFAVPAPVLTSTGVIPIAIDFGWRDVDFAALISDRIEVPRLGIRVVNDANAATYGEFNSLWRNPNTAGVTDVIYLKSDIGIGGGAIVAGSVLLGANGFAFEPGHVSVVPDGVECECGRRGCLVTVAGPERIVSLAGLDTYAAANGLEAALQEVVRRFRASESTAVAAIGEALKWLRLVLENLVMLFEPQYIVLGGYLAELVDEFSEFPVPMSAASLGALGALDGAILQARHSLLSSPGPLRAA</sequence>
<accession>A0A1T4YL67</accession>
<keyword evidence="2" id="KW-0808">Transferase</keyword>
<dbReference type="GO" id="GO:0016301">
    <property type="term" value="F:kinase activity"/>
    <property type="evidence" value="ECO:0007669"/>
    <property type="project" value="UniProtKB-KW"/>
</dbReference>
<dbReference type="Pfam" id="PF00480">
    <property type="entry name" value="ROK"/>
    <property type="match status" value="1"/>
</dbReference>
<evidence type="ECO:0000313" key="2">
    <source>
        <dbReference type="EMBL" id="SKB02597.1"/>
    </source>
</evidence>
<evidence type="ECO:0000256" key="1">
    <source>
        <dbReference type="ARBA" id="ARBA00006479"/>
    </source>
</evidence>
<dbReference type="Gene3D" id="3.30.420.40">
    <property type="match status" value="2"/>
</dbReference>
<dbReference type="InterPro" id="IPR036390">
    <property type="entry name" value="WH_DNA-bd_sf"/>
</dbReference>
<reference evidence="3" key="1">
    <citation type="submission" date="2017-02" db="EMBL/GenBank/DDBJ databases">
        <authorList>
            <person name="Varghese N."/>
            <person name="Submissions S."/>
        </authorList>
    </citation>
    <scope>NUCLEOTIDE SEQUENCE [LARGE SCALE GENOMIC DNA]</scope>
    <source>
        <strain evidence="3">VKM Ac-2052</strain>
    </source>
</reference>
<dbReference type="Pfam" id="PF13412">
    <property type="entry name" value="HTH_24"/>
    <property type="match status" value="1"/>
</dbReference>
<dbReference type="InterPro" id="IPR043129">
    <property type="entry name" value="ATPase_NBD"/>
</dbReference>
<dbReference type="PANTHER" id="PTHR18964:SF149">
    <property type="entry name" value="BIFUNCTIONAL UDP-N-ACETYLGLUCOSAMINE 2-EPIMERASE_N-ACETYLMANNOSAMINE KINASE"/>
    <property type="match status" value="1"/>
</dbReference>